<dbReference type="HAMAP" id="MF_00186">
    <property type="entry name" value="Glycerol_kin"/>
    <property type="match status" value="1"/>
</dbReference>
<feature type="binding site" evidence="10">
    <location>
        <position position="83"/>
    </location>
    <ligand>
        <name>glycerol</name>
        <dbReference type="ChEBI" id="CHEBI:17754"/>
    </ligand>
</feature>
<feature type="binding site" evidence="10">
    <location>
        <position position="412"/>
    </location>
    <ligand>
        <name>ADP</name>
        <dbReference type="ChEBI" id="CHEBI:456216"/>
    </ligand>
</feature>
<dbReference type="InterPro" id="IPR018484">
    <property type="entry name" value="FGGY_N"/>
</dbReference>
<dbReference type="UniPathway" id="UPA00618">
    <property type="reaction ID" value="UER00672"/>
</dbReference>
<comment type="caution">
    <text evidence="10">Lacks conserved residue(s) required for the propagation of feature annotation.</text>
</comment>
<dbReference type="GO" id="GO:0004370">
    <property type="term" value="F:glycerol kinase activity"/>
    <property type="evidence" value="ECO:0007669"/>
    <property type="project" value="UniProtKB-UniRule"/>
</dbReference>
<evidence type="ECO:0000256" key="8">
    <source>
        <dbReference type="ARBA" id="ARBA00052101"/>
    </source>
</evidence>
<evidence type="ECO:0000256" key="5">
    <source>
        <dbReference type="ARBA" id="ARBA00022777"/>
    </source>
</evidence>
<dbReference type="InterPro" id="IPR018483">
    <property type="entry name" value="Carb_kinase_FGGY_CS"/>
</dbReference>
<feature type="binding site" evidence="10">
    <location>
        <position position="311"/>
    </location>
    <ligand>
        <name>ADP</name>
        <dbReference type="ChEBI" id="CHEBI:456216"/>
    </ligand>
</feature>
<feature type="binding site" evidence="10">
    <location>
        <position position="13"/>
    </location>
    <ligand>
        <name>ATP</name>
        <dbReference type="ChEBI" id="CHEBI:30616"/>
    </ligand>
</feature>
<accession>A0A6G8PYI8</accession>
<reference evidence="14 15" key="1">
    <citation type="submission" date="2019-10" db="EMBL/GenBank/DDBJ databases">
        <title>Rubrobacter sp nov SCSIO 52915 isolated from a deep-sea sediment in the South China Sea.</title>
        <authorList>
            <person name="Chen R.W."/>
        </authorList>
    </citation>
    <scope>NUCLEOTIDE SEQUENCE [LARGE SCALE GENOMIC DNA]</scope>
    <source>
        <strain evidence="14 15">SCSIO 52915</strain>
    </source>
</reference>
<evidence type="ECO:0000256" key="3">
    <source>
        <dbReference type="ARBA" id="ARBA00022679"/>
    </source>
</evidence>
<dbReference type="NCBIfam" id="NF000756">
    <property type="entry name" value="PRK00047.1"/>
    <property type="match status" value="1"/>
</dbReference>
<keyword evidence="7 10" id="KW-0067">ATP-binding</keyword>
<dbReference type="EC" id="2.7.1.30" evidence="10"/>
<feature type="binding site" evidence="10">
    <location>
        <position position="135"/>
    </location>
    <ligand>
        <name>glycerol</name>
        <dbReference type="ChEBI" id="CHEBI:17754"/>
    </ligand>
</feature>
<dbReference type="Pfam" id="PF02782">
    <property type="entry name" value="FGGY_C"/>
    <property type="match status" value="1"/>
</dbReference>
<comment type="function">
    <text evidence="9 10">Key enzyme in the regulation of glycerol uptake and metabolism. Catalyzes the phosphorylation of glycerol to yield sn-glycerol 3-phosphate.</text>
</comment>
<dbReference type="NCBIfam" id="TIGR01311">
    <property type="entry name" value="glycerol_kin"/>
    <property type="match status" value="1"/>
</dbReference>
<feature type="binding site" evidence="10">
    <location>
        <position position="14"/>
    </location>
    <ligand>
        <name>ATP</name>
        <dbReference type="ChEBI" id="CHEBI:30616"/>
    </ligand>
</feature>
<evidence type="ECO:0000256" key="1">
    <source>
        <dbReference type="ARBA" id="ARBA00005190"/>
    </source>
</evidence>
<evidence type="ECO:0000256" key="9">
    <source>
        <dbReference type="ARBA" id="ARBA00054633"/>
    </source>
</evidence>
<dbReference type="GO" id="GO:0006072">
    <property type="term" value="P:glycerol-3-phosphate metabolic process"/>
    <property type="evidence" value="ECO:0007669"/>
    <property type="project" value="InterPro"/>
</dbReference>
<keyword evidence="3 10" id="KW-0808">Transferase</keyword>
<dbReference type="InterPro" id="IPR018485">
    <property type="entry name" value="FGGY_C"/>
</dbReference>
<dbReference type="GO" id="GO:0005829">
    <property type="term" value="C:cytosol"/>
    <property type="evidence" value="ECO:0007669"/>
    <property type="project" value="UniProtKB-ARBA"/>
</dbReference>
<feature type="domain" description="Carbohydrate kinase FGGY C-terminal" evidence="13">
    <location>
        <begin position="262"/>
        <end position="451"/>
    </location>
</feature>
<feature type="binding site" evidence="10">
    <location>
        <position position="84"/>
    </location>
    <ligand>
        <name>sn-glycerol 3-phosphate</name>
        <dbReference type="ChEBI" id="CHEBI:57597"/>
    </ligand>
</feature>
<evidence type="ECO:0000313" key="15">
    <source>
        <dbReference type="Proteomes" id="UP000502706"/>
    </source>
</evidence>
<dbReference type="InterPro" id="IPR043129">
    <property type="entry name" value="ATPase_NBD"/>
</dbReference>
<dbReference type="FunFam" id="3.30.420.40:FF:000007">
    <property type="entry name" value="Glycerol kinase"/>
    <property type="match status" value="1"/>
</dbReference>
<feature type="binding site" evidence="10">
    <location>
        <position position="13"/>
    </location>
    <ligand>
        <name>ADP</name>
        <dbReference type="ChEBI" id="CHEBI:456216"/>
    </ligand>
</feature>
<dbReference type="FunFam" id="3.30.420.40:FF:000008">
    <property type="entry name" value="Glycerol kinase"/>
    <property type="match status" value="1"/>
</dbReference>
<gene>
    <name evidence="10 14" type="primary">glpK</name>
    <name evidence="14" type="ORF">GBA65_12965</name>
</gene>
<dbReference type="SUPFAM" id="SSF53067">
    <property type="entry name" value="Actin-like ATPase domain"/>
    <property type="match status" value="2"/>
</dbReference>
<evidence type="ECO:0000259" key="13">
    <source>
        <dbReference type="Pfam" id="PF02782"/>
    </source>
</evidence>
<feature type="domain" description="Carbohydrate kinase FGGY N-terminal" evidence="12">
    <location>
        <begin position="5"/>
        <end position="252"/>
    </location>
</feature>
<dbReference type="CDD" id="cd07786">
    <property type="entry name" value="FGGY_EcGK_like"/>
    <property type="match status" value="1"/>
</dbReference>
<feature type="binding site" evidence="10">
    <location>
        <position position="135"/>
    </location>
    <ligand>
        <name>sn-glycerol 3-phosphate</name>
        <dbReference type="ChEBI" id="CHEBI:57597"/>
    </ligand>
</feature>
<evidence type="ECO:0000256" key="2">
    <source>
        <dbReference type="ARBA" id="ARBA00009156"/>
    </source>
</evidence>
<dbReference type="GO" id="GO:0005524">
    <property type="term" value="F:ATP binding"/>
    <property type="evidence" value="ECO:0007669"/>
    <property type="project" value="UniProtKB-UniRule"/>
</dbReference>
<feature type="binding site" evidence="10">
    <location>
        <position position="267"/>
    </location>
    <ligand>
        <name>ADP</name>
        <dbReference type="ChEBI" id="CHEBI:456216"/>
    </ligand>
</feature>
<comment type="pathway">
    <text evidence="1 10">Polyol metabolism; glycerol degradation via glycerol kinase pathway; sn-glycerol 3-phosphate from glycerol: step 1/1.</text>
</comment>
<evidence type="ECO:0000256" key="7">
    <source>
        <dbReference type="ARBA" id="ARBA00022840"/>
    </source>
</evidence>
<evidence type="ECO:0000313" key="14">
    <source>
        <dbReference type="EMBL" id="QIN79273.1"/>
    </source>
</evidence>
<dbReference type="PANTHER" id="PTHR10196">
    <property type="entry name" value="SUGAR KINASE"/>
    <property type="match status" value="1"/>
</dbReference>
<sequence>MAGDYVLAIDQGTTGTTVLIFDHAGALVGRAYSEFTQHYPRPGWVEHDADEIWRVSMRVVGEALGDAQISARQLAAIGITNQRETAVMWDRNTGEPVHNAIVWQDRRGAALCTELSEAGNDGMVRDKTGLTIDAYFSGSKIAWMLDNVEGLRERAERGEIAFGTIDSWMVYKLTGGHAHVTDYSNASRTLLYNIYNLEWDRDLLNLFRVPDEILPEVRPSSYVYGNTDPGAFFQAEVPVAAVIGDQQAALFGEAAYTKGLAKNTYGTGSFALMNTGPEPMKSEGDLLTTIAWGIGDEPVEYALEGAIFITGAAVQWLRDGLGIIKNAAETEELARSVDSNDDVYFVPALVGLGAPHWEPYARGTIVGLTRGTTKAHLARAALESMAYQTKDVVDAMEKDSGIKLPGFRADGGAAANGWLMQFQADILGVPVEVPEITETTALGSAYLAGLATGFWDDRDELAAKWKLANRYEPQMSDEERNRLHGRWKEAVERSKSWAREAVESPLG</sequence>
<dbReference type="KEGG" id="rmar:GBA65_12965"/>
<dbReference type="InterPro" id="IPR005999">
    <property type="entry name" value="Glycerol_kin"/>
</dbReference>
<dbReference type="EMBL" id="CP045121">
    <property type="protein sequence ID" value="QIN79273.1"/>
    <property type="molecule type" value="Genomic_DNA"/>
</dbReference>
<dbReference type="Pfam" id="PF00370">
    <property type="entry name" value="FGGY_N"/>
    <property type="match status" value="1"/>
</dbReference>
<feature type="binding site" evidence="10">
    <location>
        <position position="246"/>
    </location>
    <ligand>
        <name>glycerol</name>
        <dbReference type="ChEBI" id="CHEBI:17754"/>
    </ligand>
</feature>
<dbReference type="PANTHER" id="PTHR10196:SF69">
    <property type="entry name" value="GLYCEROL KINASE"/>
    <property type="match status" value="1"/>
</dbReference>
<feature type="binding site" evidence="10">
    <location>
        <position position="83"/>
    </location>
    <ligand>
        <name>sn-glycerol 3-phosphate</name>
        <dbReference type="ChEBI" id="CHEBI:57597"/>
    </ligand>
</feature>
<comment type="activity regulation">
    <text evidence="10">Inhibited by fructose 1,6-bisphosphate (FBP).</text>
</comment>
<organism evidence="14 15">
    <name type="scientific">Rubrobacter marinus</name>
    <dbReference type="NCBI Taxonomy" id="2653852"/>
    <lineage>
        <taxon>Bacteria</taxon>
        <taxon>Bacillati</taxon>
        <taxon>Actinomycetota</taxon>
        <taxon>Rubrobacteria</taxon>
        <taxon>Rubrobacterales</taxon>
        <taxon>Rubrobacteraceae</taxon>
        <taxon>Rubrobacter</taxon>
    </lineage>
</organism>
<feature type="binding site" evidence="10">
    <location>
        <position position="13"/>
    </location>
    <ligand>
        <name>sn-glycerol 3-phosphate</name>
        <dbReference type="ChEBI" id="CHEBI:57597"/>
    </ligand>
</feature>
<feature type="binding site" evidence="10">
    <location>
        <position position="245"/>
    </location>
    <ligand>
        <name>glycerol</name>
        <dbReference type="ChEBI" id="CHEBI:17754"/>
    </ligand>
</feature>
<feature type="binding site" evidence="10">
    <location>
        <position position="311"/>
    </location>
    <ligand>
        <name>ATP</name>
        <dbReference type="ChEBI" id="CHEBI:30616"/>
    </ligand>
</feature>
<dbReference type="Gene3D" id="3.30.420.40">
    <property type="match status" value="2"/>
</dbReference>
<dbReference type="AlphaFoldDB" id="A0A6G8PYI8"/>
<protein>
    <recommendedName>
        <fullName evidence="10">Glycerol kinase</fullName>
        <ecNumber evidence="10">2.7.1.30</ecNumber>
    </recommendedName>
    <alternativeName>
        <fullName evidence="10">ATP:glycerol 3-phosphotransferase</fullName>
    </alternativeName>
    <alternativeName>
        <fullName evidence="10">Glycerokinase</fullName>
        <shortName evidence="10">GK</shortName>
    </alternativeName>
</protein>
<evidence type="ECO:0000256" key="6">
    <source>
        <dbReference type="ARBA" id="ARBA00022798"/>
    </source>
</evidence>
<dbReference type="PROSITE" id="PS00933">
    <property type="entry name" value="FGGY_KINASES_1"/>
    <property type="match status" value="1"/>
</dbReference>
<dbReference type="PROSITE" id="PS00445">
    <property type="entry name" value="FGGY_KINASES_2"/>
    <property type="match status" value="1"/>
</dbReference>
<evidence type="ECO:0000256" key="11">
    <source>
        <dbReference type="RuleBase" id="RU003733"/>
    </source>
</evidence>
<feature type="binding site" evidence="10">
    <location>
        <position position="412"/>
    </location>
    <ligand>
        <name>ATP</name>
        <dbReference type="ChEBI" id="CHEBI:30616"/>
    </ligand>
</feature>
<keyword evidence="6 10" id="KW-0319">Glycerol metabolism</keyword>
<evidence type="ECO:0000256" key="10">
    <source>
        <dbReference type="HAMAP-Rule" id="MF_00186"/>
    </source>
</evidence>
<feature type="binding site" evidence="10">
    <location>
        <position position="245"/>
    </location>
    <ligand>
        <name>sn-glycerol 3-phosphate</name>
        <dbReference type="ChEBI" id="CHEBI:57597"/>
    </ligand>
</feature>
<feature type="binding site" evidence="10">
    <location>
        <position position="416"/>
    </location>
    <ligand>
        <name>ADP</name>
        <dbReference type="ChEBI" id="CHEBI:456216"/>
    </ligand>
</feature>
<comment type="similarity">
    <text evidence="2 10 11">Belongs to the FGGY kinase family.</text>
</comment>
<keyword evidence="5 10" id="KW-0418">Kinase</keyword>
<dbReference type="GO" id="GO:0019563">
    <property type="term" value="P:glycerol catabolic process"/>
    <property type="evidence" value="ECO:0007669"/>
    <property type="project" value="UniProtKB-UniRule"/>
</dbReference>
<dbReference type="InterPro" id="IPR000577">
    <property type="entry name" value="Carb_kinase_FGGY"/>
</dbReference>
<keyword evidence="15" id="KW-1185">Reference proteome</keyword>
<feature type="binding site" evidence="10">
    <location>
        <position position="84"/>
    </location>
    <ligand>
        <name>glycerol</name>
        <dbReference type="ChEBI" id="CHEBI:17754"/>
    </ligand>
</feature>
<dbReference type="RefSeq" id="WP_166396935.1">
    <property type="nucleotide sequence ID" value="NZ_CP045121.1"/>
</dbReference>
<comment type="catalytic activity">
    <reaction evidence="8 10">
        <text>glycerol + ATP = sn-glycerol 3-phosphate + ADP + H(+)</text>
        <dbReference type="Rhea" id="RHEA:21644"/>
        <dbReference type="ChEBI" id="CHEBI:15378"/>
        <dbReference type="ChEBI" id="CHEBI:17754"/>
        <dbReference type="ChEBI" id="CHEBI:30616"/>
        <dbReference type="ChEBI" id="CHEBI:57597"/>
        <dbReference type="ChEBI" id="CHEBI:456216"/>
        <dbReference type="EC" id="2.7.1.30"/>
    </reaction>
</comment>
<evidence type="ECO:0000259" key="12">
    <source>
        <dbReference type="Pfam" id="PF00370"/>
    </source>
</evidence>
<keyword evidence="4 10" id="KW-0547">Nucleotide-binding</keyword>
<dbReference type="Proteomes" id="UP000502706">
    <property type="component" value="Chromosome"/>
</dbReference>
<name>A0A6G8PYI8_9ACTN</name>
<proteinExistence type="inferred from homology"/>
<dbReference type="PIRSF" id="PIRSF000538">
    <property type="entry name" value="GlpK"/>
    <property type="match status" value="1"/>
</dbReference>
<evidence type="ECO:0000256" key="4">
    <source>
        <dbReference type="ARBA" id="ARBA00022741"/>
    </source>
</evidence>
<feature type="binding site" evidence="10">
    <location>
        <position position="315"/>
    </location>
    <ligand>
        <name>ATP</name>
        <dbReference type="ChEBI" id="CHEBI:30616"/>
    </ligand>
</feature>
<feature type="binding site" evidence="10">
    <location>
        <position position="267"/>
    </location>
    <ligand>
        <name>ATP</name>
        <dbReference type="ChEBI" id="CHEBI:30616"/>
    </ligand>
</feature>